<feature type="transmembrane region" description="Helical" evidence="1">
    <location>
        <begin position="162"/>
        <end position="182"/>
    </location>
</feature>
<feature type="transmembrane region" description="Helical" evidence="1">
    <location>
        <begin position="134"/>
        <end position="155"/>
    </location>
</feature>
<sequence>MSVPGDGRRVDDSGRRIPAGAALVTLGTSLGALVVARIEDVTTQAELADYLERAGGRLLVAWFLFVLSGLAWLVFAVGVRRLLPAGGARDLFLAAVVAGQAASWAGASLATAAAPAEAHDMPLSVYNAFGEAAHLAQAAGTAAVGVALVAAATATRRSAAPALLPGWLGLVTLVVGVILVPASVIGPVALPLTWVWLIVVAVLLIRRSRQDDRPLRAGRPAAVHDTELPTG</sequence>
<name>A0A521DYS5_9ACTN</name>
<evidence type="ECO:0000256" key="1">
    <source>
        <dbReference type="SAM" id="Phobius"/>
    </source>
</evidence>
<keyword evidence="3" id="KW-1185">Reference proteome</keyword>
<reference evidence="2 3" key="1">
    <citation type="submission" date="2017-05" db="EMBL/GenBank/DDBJ databases">
        <authorList>
            <person name="Varghese N."/>
            <person name="Submissions S."/>
        </authorList>
    </citation>
    <scope>NUCLEOTIDE SEQUENCE [LARGE SCALE GENOMIC DNA]</scope>
    <source>
        <strain evidence="2 3">DSM 46834</strain>
    </source>
</reference>
<feature type="transmembrane region" description="Helical" evidence="1">
    <location>
        <begin position="17"/>
        <end position="38"/>
    </location>
</feature>
<dbReference type="RefSeq" id="WP_142458661.1">
    <property type="nucleotide sequence ID" value="NZ_FXTJ01000004.1"/>
</dbReference>
<protein>
    <recommendedName>
        <fullName evidence="4">DUF4386 family protein</fullName>
    </recommendedName>
</protein>
<gene>
    <name evidence="2" type="ORF">SAMN06273567_10435</name>
</gene>
<evidence type="ECO:0008006" key="4">
    <source>
        <dbReference type="Google" id="ProtNLM"/>
    </source>
</evidence>
<accession>A0A521DYS5</accession>
<feature type="transmembrane region" description="Helical" evidence="1">
    <location>
        <begin position="188"/>
        <end position="206"/>
    </location>
</feature>
<organism evidence="2 3">
    <name type="scientific">Geodermatophilus aquaeductus</name>
    <dbReference type="NCBI Taxonomy" id="1564161"/>
    <lineage>
        <taxon>Bacteria</taxon>
        <taxon>Bacillati</taxon>
        <taxon>Actinomycetota</taxon>
        <taxon>Actinomycetes</taxon>
        <taxon>Geodermatophilales</taxon>
        <taxon>Geodermatophilaceae</taxon>
        <taxon>Geodermatophilus</taxon>
    </lineage>
</organism>
<feature type="transmembrane region" description="Helical" evidence="1">
    <location>
        <begin position="91"/>
        <end position="114"/>
    </location>
</feature>
<feature type="transmembrane region" description="Helical" evidence="1">
    <location>
        <begin position="58"/>
        <end position="79"/>
    </location>
</feature>
<keyword evidence="1" id="KW-1133">Transmembrane helix</keyword>
<evidence type="ECO:0000313" key="2">
    <source>
        <dbReference type="EMBL" id="SMO76879.1"/>
    </source>
</evidence>
<dbReference type="EMBL" id="FXTJ01000004">
    <property type="protein sequence ID" value="SMO76879.1"/>
    <property type="molecule type" value="Genomic_DNA"/>
</dbReference>
<proteinExistence type="predicted"/>
<evidence type="ECO:0000313" key="3">
    <source>
        <dbReference type="Proteomes" id="UP000317484"/>
    </source>
</evidence>
<keyword evidence="1" id="KW-0472">Membrane</keyword>
<dbReference type="AlphaFoldDB" id="A0A521DYS5"/>
<dbReference type="Proteomes" id="UP000317484">
    <property type="component" value="Unassembled WGS sequence"/>
</dbReference>
<keyword evidence="1" id="KW-0812">Transmembrane</keyword>